<comment type="similarity">
    <text evidence="1">Belongs to the class-I aminoacyl-tRNA synthetase family. IleS type 2 subfamily.</text>
</comment>
<dbReference type="Pfam" id="PF19302">
    <property type="entry name" value="DUF5915"/>
    <property type="match status" value="1"/>
</dbReference>
<dbReference type="InterPro" id="IPR009080">
    <property type="entry name" value="tRNAsynth_Ia_anticodon-bd"/>
</dbReference>
<dbReference type="STRING" id="1617427.UZ20_WS6002000882"/>
<dbReference type="SUPFAM" id="SSF55154">
    <property type="entry name" value="CYTH-like phosphatases"/>
    <property type="match status" value="1"/>
</dbReference>
<dbReference type="PANTHER" id="PTHR42780:SF1">
    <property type="entry name" value="ISOLEUCINE--TRNA LIGASE, CYTOPLASMIC"/>
    <property type="match status" value="1"/>
</dbReference>
<dbReference type="InterPro" id="IPR033709">
    <property type="entry name" value="Anticodon_Ile_ABEc"/>
</dbReference>
<evidence type="ECO:0000256" key="11">
    <source>
        <dbReference type="RuleBase" id="RU363035"/>
    </source>
</evidence>
<evidence type="ECO:0000256" key="10">
    <source>
        <dbReference type="ARBA" id="ARBA00048359"/>
    </source>
</evidence>
<organism evidence="14 15">
    <name type="scientific">candidate division WS6 bacterium OLB21</name>
    <dbReference type="NCBI Taxonomy" id="1617427"/>
    <lineage>
        <taxon>Bacteria</taxon>
        <taxon>Candidatus Dojkabacteria</taxon>
    </lineage>
</organism>
<dbReference type="CDD" id="cd07961">
    <property type="entry name" value="Anticodon_Ia_Ile_ABEc"/>
    <property type="match status" value="1"/>
</dbReference>
<dbReference type="InterPro" id="IPR009008">
    <property type="entry name" value="Val/Leu/Ile-tRNA-synth_edit"/>
</dbReference>
<dbReference type="InterPro" id="IPR001412">
    <property type="entry name" value="aa-tRNA-synth_I_CS"/>
</dbReference>
<dbReference type="Pfam" id="PF08264">
    <property type="entry name" value="Anticodon_1"/>
    <property type="match status" value="1"/>
</dbReference>
<sequence length="1350" mass="155601">MFDPVNPKLNLPDLESKINKFWKENSIFEKSISNRDDSERYVFYDGPPFITGLPHYGHLLGSIAKDVVPRYQTMLGKKVERVWGWDCHGLPIESKVEKELGLKTRKDIEAYGVQRFIDRCYTYTRETSAEWRFYIEKIGRWVDFNNSYKTMDQDYMESVMWNFKQLYENGYIYEGVRTSLYDTILGTPISNFEIAMDNSYGDVEDPAVTIKFPITSEGNLQGKSILAWTTTPWTLPANKALVVDPQENYCLVRVARLDSEIERAWLLNELPADIRKAKQSQITQAYLESYDETDGVVYKDVRIRKIDNKYELTKKSFARGSDTTGSLLENTEEISKDKYVELIKKAQNKVVKVRYYYPLDEKLTAEIDVYQNNLSGLTVIEVEFPSAKATNQFVPPSWFGKEVTDSEGIYPPKIAGLDISQVQAINDAFVQEAHDYEKAVVHEEVILAEKRIEAVLDRMDFEKLDTFKGETLLGLSYQPPFDFIPSKENDHKVYAYEGMVHMEDGTGIVHSAPGFGEIDTEMGKDNGIDIAVDVIDDEGKYNSYVVDYAGMYIKDADSIITRDLKNKNILFKSERIVHRFPFSPRSGVALIQRAQHSWFINIQKMKPELLANNEKINWVPAHLKHGRFKKGIEMAPDWGISRTRFWGTPLPVWQREEAGTVVERIVIGSRDELREKSIEPITKVLFLNLADEDKITTTTNTRLENEKFDLIITSAGSNAVQSLTELAQRNKLEPQEVQFLGSPSLTNEIQNTLQELLQSKGVEEVSSLAEADIQQSLKEHLYELRKEFEIFLDNNKGKYILASTSELMISLIRHFVEGRNLNEVLMMQVKKGEFITYFFTGDEMLDLHRPKIDSIKLKGEHGELTRVPEVLDVWMDSASMPNAQVHYPFENKEKYEASYPADYIVEYIGQTRAWFYVMHVLSTALMKKPSFKNVVTTGIIFGNDGRKMSKSYGNYPDPKGVLETYGAEALRLYLMASPLMVGDDMNIDEKNISEQVRNFILPLWNSYSFFVTYANMHNWQPSAELVQALTDNPNEIWDKVPFSNIDNKLDQWIIAKLQMIIREVRIRMNEYNLPAALRELPMFLEDLSKWYIRRSRDRFASGDQQAMDVLYYVLNEYIQLLAPFTPFLSEAIYLNLSAKRLQNIPQSVHLCDYPETDKDFLEKSDLILMQMEKVRSIVALGQALRVKHGVKVRQPLSEIEIKSDSEPSRNFEIEEWMKNLISEELNIKTVDEEKEITTSEGWVLAEDEQANIKIAVDFNISAELKREGIAREIIRHVQDLRKQTGLQLSDKINLHYYCEDADIANVFNLLEDTLKEGTGAKALTRSKEVSEDWKQIVLDGIKLMVKINKE</sequence>
<dbReference type="InterPro" id="IPR014729">
    <property type="entry name" value="Rossmann-like_a/b/a_fold"/>
</dbReference>
<reference evidence="14 15" key="1">
    <citation type="submission" date="2015-02" db="EMBL/GenBank/DDBJ databases">
        <title>Improved understanding of the partial-nitritation anammox process through 23 genomes representing the majority of the microbial community.</title>
        <authorList>
            <person name="Speth D.R."/>
            <person name="In T Zandt M."/>
            <person name="Guerrero Cruz S."/>
            <person name="Jetten M.S."/>
            <person name="Dutilh B.E."/>
        </authorList>
    </citation>
    <scope>NUCLEOTIDE SEQUENCE [LARGE SCALE GENOMIC DNA]</scope>
    <source>
        <strain evidence="14">OLB21</strain>
    </source>
</reference>
<evidence type="ECO:0000259" key="12">
    <source>
        <dbReference type="Pfam" id="PF00133"/>
    </source>
</evidence>
<feature type="domain" description="Aminoacyl-tRNA synthetase class Ia" evidence="12">
    <location>
        <begin position="18"/>
        <end position="674"/>
    </location>
</feature>
<dbReference type="InterPro" id="IPR033469">
    <property type="entry name" value="CYTH-like_dom_sf"/>
</dbReference>
<evidence type="ECO:0000256" key="6">
    <source>
        <dbReference type="ARBA" id="ARBA00022840"/>
    </source>
</evidence>
<dbReference type="GO" id="GO:0004822">
    <property type="term" value="F:isoleucine-tRNA ligase activity"/>
    <property type="evidence" value="ECO:0007669"/>
    <property type="project" value="UniProtKB-EC"/>
</dbReference>
<evidence type="ECO:0000256" key="5">
    <source>
        <dbReference type="ARBA" id="ARBA00022741"/>
    </source>
</evidence>
<keyword evidence="4 11" id="KW-0436">Ligase</keyword>
<dbReference type="GO" id="GO:0005524">
    <property type="term" value="F:ATP binding"/>
    <property type="evidence" value="ECO:0007669"/>
    <property type="project" value="UniProtKB-KW"/>
</dbReference>
<evidence type="ECO:0000256" key="2">
    <source>
        <dbReference type="ARBA" id="ARBA00013165"/>
    </source>
</evidence>
<dbReference type="GO" id="GO:0002161">
    <property type="term" value="F:aminoacyl-tRNA deacylase activity"/>
    <property type="evidence" value="ECO:0007669"/>
    <property type="project" value="InterPro"/>
</dbReference>
<evidence type="ECO:0000256" key="9">
    <source>
        <dbReference type="ARBA" id="ARBA00025217"/>
    </source>
</evidence>
<dbReference type="SUPFAM" id="SSF52374">
    <property type="entry name" value="Nucleotidylyl transferase"/>
    <property type="match status" value="1"/>
</dbReference>
<evidence type="ECO:0000256" key="7">
    <source>
        <dbReference type="ARBA" id="ARBA00022917"/>
    </source>
</evidence>
<accession>A0A136KGB9</accession>
<keyword evidence="8 11" id="KW-0030">Aminoacyl-tRNA synthetase</keyword>
<dbReference type="Proteomes" id="UP000070449">
    <property type="component" value="Unassembled WGS sequence"/>
</dbReference>
<dbReference type="PRINTS" id="PR00984">
    <property type="entry name" value="TRNASYNTHILE"/>
</dbReference>
<proteinExistence type="inferred from homology"/>
<dbReference type="Pfam" id="PF00133">
    <property type="entry name" value="tRNA-synt_1"/>
    <property type="match status" value="2"/>
</dbReference>
<dbReference type="EC" id="6.1.1.5" evidence="2"/>
<keyword evidence="7 11" id="KW-0648">Protein biosynthesis</keyword>
<dbReference type="InterPro" id="IPR002301">
    <property type="entry name" value="Ile-tRNA-ligase"/>
</dbReference>
<dbReference type="InterPro" id="IPR002300">
    <property type="entry name" value="aa-tRNA-synth_Ia"/>
</dbReference>
<dbReference type="Gene3D" id="2.40.320.10">
    <property type="entry name" value="Hypothetical Protein Pfu-838710-001"/>
    <property type="match status" value="1"/>
</dbReference>
<evidence type="ECO:0000256" key="3">
    <source>
        <dbReference type="ARBA" id="ARBA00022490"/>
    </source>
</evidence>
<dbReference type="GO" id="GO:0006428">
    <property type="term" value="P:isoleucyl-tRNA aminoacylation"/>
    <property type="evidence" value="ECO:0007669"/>
    <property type="project" value="InterPro"/>
</dbReference>
<evidence type="ECO:0000256" key="8">
    <source>
        <dbReference type="ARBA" id="ARBA00023146"/>
    </source>
</evidence>
<comment type="function">
    <text evidence="9">Catalyzes the attachment of isoleucine to tRNA(Ile). As IleRS can inadvertently accommodate and process structurally similar amino acids such as valine, to avoid such errors it has two additional distinct tRNA(Ile)-dependent editing activities. One activity is designated as 'pretransfer' editing and involves the hydrolysis of activated Val-AMP. The other activity is designated 'posttransfer' editing and involves deacylation of mischarged Val-tRNA(Ile).</text>
</comment>
<evidence type="ECO:0000259" key="13">
    <source>
        <dbReference type="Pfam" id="PF08264"/>
    </source>
</evidence>
<feature type="domain" description="Methionyl/Valyl/Leucyl/Isoleucyl-tRNA synthetase anticodon-binding" evidence="13">
    <location>
        <begin position="1050"/>
        <end position="1198"/>
    </location>
</feature>
<evidence type="ECO:0000313" key="15">
    <source>
        <dbReference type="Proteomes" id="UP000070449"/>
    </source>
</evidence>
<evidence type="ECO:0000313" key="14">
    <source>
        <dbReference type="EMBL" id="KXK08353.1"/>
    </source>
</evidence>
<keyword evidence="6 11" id="KW-0067">ATP-binding</keyword>
<name>A0A136KGB9_9BACT</name>
<keyword evidence="3" id="KW-0963">Cytoplasm</keyword>
<evidence type="ECO:0000256" key="4">
    <source>
        <dbReference type="ARBA" id="ARBA00022598"/>
    </source>
</evidence>
<dbReference type="InterPro" id="IPR023586">
    <property type="entry name" value="Ile-tRNA-ligase_type2"/>
</dbReference>
<dbReference type="PROSITE" id="PS00178">
    <property type="entry name" value="AA_TRNA_LIGASE_I"/>
    <property type="match status" value="1"/>
</dbReference>
<gene>
    <name evidence="14" type="primary">ileS</name>
    <name evidence="14" type="ORF">UZ20_WS6002000882</name>
</gene>
<dbReference type="GO" id="GO:0000049">
    <property type="term" value="F:tRNA binding"/>
    <property type="evidence" value="ECO:0007669"/>
    <property type="project" value="InterPro"/>
</dbReference>
<comment type="caution">
    <text evidence="14">The sequence shown here is derived from an EMBL/GenBank/DDBJ whole genome shotgun (WGS) entry which is preliminary data.</text>
</comment>
<dbReference type="SUPFAM" id="SSF47323">
    <property type="entry name" value="Anticodon-binding domain of a subclass of class I aminoacyl-tRNA synthetases"/>
    <property type="match status" value="2"/>
</dbReference>
<dbReference type="Gene3D" id="3.40.50.620">
    <property type="entry name" value="HUPs"/>
    <property type="match status" value="3"/>
</dbReference>
<dbReference type="EMBL" id="JYPD01000025">
    <property type="protein sequence ID" value="KXK08353.1"/>
    <property type="molecule type" value="Genomic_DNA"/>
</dbReference>
<comment type="catalytic activity">
    <reaction evidence="10">
        <text>tRNA(Ile) + L-isoleucine + ATP = L-isoleucyl-tRNA(Ile) + AMP + diphosphate</text>
        <dbReference type="Rhea" id="RHEA:11060"/>
        <dbReference type="Rhea" id="RHEA-COMP:9666"/>
        <dbReference type="Rhea" id="RHEA-COMP:9695"/>
        <dbReference type="ChEBI" id="CHEBI:30616"/>
        <dbReference type="ChEBI" id="CHEBI:33019"/>
        <dbReference type="ChEBI" id="CHEBI:58045"/>
        <dbReference type="ChEBI" id="CHEBI:78442"/>
        <dbReference type="ChEBI" id="CHEBI:78528"/>
        <dbReference type="ChEBI" id="CHEBI:456215"/>
        <dbReference type="EC" id="6.1.1.5"/>
    </reaction>
</comment>
<protein>
    <recommendedName>
        <fullName evidence="2">isoleucine--tRNA ligase</fullName>
        <ecNumber evidence="2">6.1.1.5</ecNumber>
    </recommendedName>
</protein>
<dbReference type="Gene3D" id="1.10.730.10">
    <property type="entry name" value="Isoleucyl-tRNA Synthetase, Domain 1"/>
    <property type="match status" value="1"/>
</dbReference>
<dbReference type="SUPFAM" id="SSF50677">
    <property type="entry name" value="ValRS/IleRS/LeuRS editing domain"/>
    <property type="match status" value="2"/>
</dbReference>
<keyword evidence="5 11" id="KW-0547">Nucleotide-binding</keyword>
<dbReference type="PANTHER" id="PTHR42780">
    <property type="entry name" value="SOLEUCYL-TRNA SYNTHETASE"/>
    <property type="match status" value="1"/>
</dbReference>
<dbReference type="Gene3D" id="3.90.740.10">
    <property type="entry name" value="Valyl/Leucyl/Isoleucyl-tRNA synthetase, editing domain"/>
    <property type="match status" value="1"/>
</dbReference>
<evidence type="ECO:0000256" key="1">
    <source>
        <dbReference type="ARBA" id="ARBA00007078"/>
    </source>
</evidence>
<dbReference type="PATRIC" id="fig|1617427.3.peg.917"/>
<feature type="domain" description="Aminoacyl-tRNA synthetase class Ia" evidence="12">
    <location>
        <begin position="837"/>
        <end position="986"/>
    </location>
</feature>
<dbReference type="InterPro" id="IPR013155">
    <property type="entry name" value="M/V/L/I-tRNA-synth_anticd-bd"/>
</dbReference>